<protein>
    <submittedName>
        <fullName evidence="4">Glycosyltransferase</fullName>
        <ecNumber evidence="4">2.4.-.-</ecNumber>
    </submittedName>
</protein>
<proteinExistence type="predicted"/>
<dbReference type="PANTHER" id="PTHR45947">
    <property type="entry name" value="SULFOQUINOVOSYL TRANSFERASE SQD2"/>
    <property type="match status" value="1"/>
</dbReference>
<dbReference type="Pfam" id="PF13439">
    <property type="entry name" value="Glyco_transf_4"/>
    <property type="match status" value="1"/>
</dbReference>
<sequence>MRILLSNKFYYRRGGDCIYVLNLEELLKSHGHEVAIFAMQYPDNIPSSWDSYFPNAVKFSLGTGMIKAFGRPFGTADVKRKFTKLLNDFRPDVVHLNNVHSQLSPIIAKLAYKEGIKVVWTLHDCKLVCPRYDCMRDGQRCELCFNNKLSCLKFKCMKGGLLGSLIGYWEAKKWNHHCLQRVTDTFISPSLFMKETMVRGHYSANKIHVLCNFLDISKIGDQLFEKSNYYCFVGRLSSEKGVKTLLKVASQLPYRLLIIGEGPLELELKKMYCISNIEFVGQKTWDDLKRIVAKAHFMVLPSECYENNPLSVIEAQCLGTPVLGAQMGGIPELIEDKVNGMLFESGNVVDLKNKIEVMFSHIFDYASISKESQKRYSADHYYSEIMKIYKK</sequence>
<organism evidence="4 6">
    <name type="scientific">Bacteroides thetaiotaomicron</name>
    <dbReference type="NCBI Taxonomy" id="818"/>
    <lineage>
        <taxon>Bacteria</taxon>
        <taxon>Pseudomonadati</taxon>
        <taxon>Bacteroidota</taxon>
        <taxon>Bacteroidia</taxon>
        <taxon>Bacteroidales</taxon>
        <taxon>Bacteroidaceae</taxon>
        <taxon>Bacteroides</taxon>
    </lineage>
</organism>
<dbReference type="Proteomes" id="UP001156218">
    <property type="component" value="Chromosome"/>
</dbReference>
<evidence type="ECO:0000313" key="6">
    <source>
        <dbReference type="Proteomes" id="UP001162960"/>
    </source>
</evidence>
<dbReference type="AlphaFoldDB" id="A0A412GI67"/>
<evidence type="ECO:0000313" key="5">
    <source>
        <dbReference type="Proteomes" id="UP001156218"/>
    </source>
</evidence>
<dbReference type="InterPro" id="IPR001296">
    <property type="entry name" value="Glyco_trans_1"/>
</dbReference>
<gene>
    <name evidence="3" type="ORF">KQP68_17165</name>
    <name evidence="4" type="ORF">KQP74_00700</name>
</gene>
<dbReference type="Proteomes" id="UP001162960">
    <property type="component" value="Chromosome"/>
</dbReference>
<evidence type="ECO:0000259" key="1">
    <source>
        <dbReference type="Pfam" id="PF00534"/>
    </source>
</evidence>
<name>A0A412GI67_BACT4</name>
<dbReference type="InterPro" id="IPR050194">
    <property type="entry name" value="Glycosyltransferase_grp1"/>
</dbReference>
<dbReference type="GO" id="GO:0016757">
    <property type="term" value="F:glycosyltransferase activity"/>
    <property type="evidence" value="ECO:0007669"/>
    <property type="project" value="UniProtKB-KW"/>
</dbReference>
<dbReference type="Pfam" id="PF00534">
    <property type="entry name" value="Glycos_transf_1"/>
    <property type="match status" value="1"/>
</dbReference>
<feature type="domain" description="Glycosyltransferase subfamily 4-like N-terminal" evidence="2">
    <location>
        <begin position="18"/>
        <end position="217"/>
    </location>
</feature>
<dbReference type="EC" id="2.4.-.-" evidence="4"/>
<accession>A0A412GI67</accession>
<evidence type="ECO:0000313" key="3">
    <source>
        <dbReference type="EMBL" id="UYU65296.1"/>
    </source>
</evidence>
<dbReference type="SUPFAM" id="SSF53756">
    <property type="entry name" value="UDP-Glycosyltransferase/glycogen phosphorylase"/>
    <property type="match status" value="1"/>
</dbReference>
<keyword evidence="4" id="KW-0808">Transferase</keyword>
<dbReference type="InterPro" id="IPR028098">
    <property type="entry name" value="Glyco_trans_4-like_N"/>
</dbReference>
<dbReference type="EMBL" id="CP083685">
    <property type="protein sequence ID" value="UYU91187.1"/>
    <property type="molecule type" value="Genomic_DNA"/>
</dbReference>
<dbReference type="RefSeq" id="WP_048696148.1">
    <property type="nucleotide sequence ID" value="NZ_CAXSXH010000051.1"/>
</dbReference>
<evidence type="ECO:0000259" key="2">
    <source>
        <dbReference type="Pfam" id="PF13439"/>
    </source>
</evidence>
<reference evidence="4 5" key="1">
    <citation type="submission" date="2021-06" db="EMBL/GenBank/DDBJ databases">
        <title>Interrogation of the integrated mobile genetic elements in gut-associated Bacteroides with a consensus prediction approach.</title>
        <authorList>
            <person name="Campbell D.E."/>
            <person name="Leigh J.R."/>
            <person name="Kim T."/>
            <person name="England W."/>
            <person name="Whitaker R.J."/>
            <person name="Degnan P.H."/>
        </authorList>
    </citation>
    <scope>NUCLEOTIDE SEQUENCE</scope>
    <source>
        <strain evidence="4">VPI-3443</strain>
        <strain evidence="3 5">WAL8669</strain>
    </source>
</reference>
<feature type="domain" description="Glycosyl transferase family 1" evidence="1">
    <location>
        <begin position="223"/>
        <end position="359"/>
    </location>
</feature>
<evidence type="ECO:0000313" key="4">
    <source>
        <dbReference type="EMBL" id="UYU91187.1"/>
    </source>
</evidence>
<dbReference type="PANTHER" id="PTHR45947:SF13">
    <property type="entry name" value="TRANSFERASE"/>
    <property type="match status" value="1"/>
</dbReference>
<dbReference type="Gene3D" id="3.40.50.2000">
    <property type="entry name" value="Glycogen Phosphorylase B"/>
    <property type="match status" value="2"/>
</dbReference>
<keyword evidence="4" id="KW-0328">Glycosyltransferase</keyword>
<dbReference type="EMBL" id="CP083680">
    <property type="protein sequence ID" value="UYU65296.1"/>
    <property type="molecule type" value="Genomic_DNA"/>
</dbReference>